<comment type="caution">
    <text evidence="1">The sequence shown here is derived from an EMBL/GenBank/DDBJ whole genome shotgun (WGS) entry which is preliminary data.</text>
</comment>
<dbReference type="Proteomes" id="UP000612899">
    <property type="component" value="Unassembled WGS sequence"/>
</dbReference>
<dbReference type="EMBL" id="BONY01000033">
    <property type="protein sequence ID" value="GIH07109.1"/>
    <property type="molecule type" value="Genomic_DNA"/>
</dbReference>
<dbReference type="SUPFAM" id="SSF48452">
    <property type="entry name" value="TPR-like"/>
    <property type="match status" value="1"/>
</dbReference>
<reference evidence="1" key="1">
    <citation type="submission" date="2021-01" db="EMBL/GenBank/DDBJ databases">
        <title>Whole genome shotgun sequence of Rhizocola hellebori NBRC 109834.</title>
        <authorList>
            <person name="Komaki H."/>
            <person name="Tamura T."/>
        </authorList>
    </citation>
    <scope>NUCLEOTIDE SEQUENCE</scope>
    <source>
        <strain evidence="1">NBRC 109834</strain>
    </source>
</reference>
<name>A0A8J3QAE4_9ACTN</name>
<dbReference type="Gene3D" id="1.25.40.10">
    <property type="entry name" value="Tetratricopeptide repeat domain"/>
    <property type="match status" value="1"/>
</dbReference>
<dbReference type="AlphaFoldDB" id="A0A8J3QAE4"/>
<evidence type="ECO:0008006" key="3">
    <source>
        <dbReference type="Google" id="ProtNLM"/>
    </source>
</evidence>
<protein>
    <recommendedName>
        <fullName evidence="3">Transcriptional regulator</fullName>
    </recommendedName>
</protein>
<keyword evidence="2" id="KW-1185">Reference proteome</keyword>
<evidence type="ECO:0000313" key="2">
    <source>
        <dbReference type="Proteomes" id="UP000612899"/>
    </source>
</evidence>
<sequence length="402" mass="44264">MPSHDSLLRMLKGWEKGDHEPSDFYRSLWALVYDAPERMLFAELPPSALSVLGLGLVAVESTTADGQGDPMKRRNVLLGGSLLGSFAFVSPPDPYRIGMSEVREVSFAARSLQRWDRQFGGWVPYQAAAGYVDSAIRLVRGSYPDRVRHQLLPAVADLCAVAGWIAYDIGRFDESQQYFALGVQIAQQGEDAALAARLLCDMARVNADLGNPMQSVELLGLANHLTGQSEVTPTVMAKVSSMEAKTYAILGRPEPCQRALSAAESQLARGTSSKDPTWITYFNDAQLSGVIGSCFRDLAAFDPRQALRAEEPIRHAMAMRGKEQIRNQALDRSNLATARLRRRELDGAAEQAQAALEVAARLKSHRVNMRLRMLAKQATLFKRQHADLAVVCDRIDLLPELA</sequence>
<organism evidence="1 2">
    <name type="scientific">Rhizocola hellebori</name>
    <dbReference type="NCBI Taxonomy" id="1392758"/>
    <lineage>
        <taxon>Bacteria</taxon>
        <taxon>Bacillati</taxon>
        <taxon>Actinomycetota</taxon>
        <taxon>Actinomycetes</taxon>
        <taxon>Micromonosporales</taxon>
        <taxon>Micromonosporaceae</taxon>
        <taxon>Rhizocola</taxon>
    </lineage>
</organism>
<evidence type="ECO:0000313" key="1">
    <source>
        <dbReference type="EMBL" id="GIH07109.1"/>
    </source>
</evidence>
<accession>A0A8J3QAE4</accession>
<dbReference type="InterPro" id="IPR011990">
    <property type="entry name" value="TPR-like_helical_dom_sf"/>
</dbReference>
<gene>
    <name evidence="1" type="ORF">Rhe02_51760</name>
</gene>
<proteinExistence type="predicted"/>